<dbReference type="Proteomes" id="UP000699691">
    <property type="component" value="Unassembled WGS sequence"/>
</dbReference>
<evidence type="ECO:0000313" key="2">
    <source>
        <dbReference type="Proteomes" id="UP000699691"/>
    </source>
</evidence>
<sequence length="212" mass="24400">NYMNNIELEFRAEFSIQKYDSQVELFTSIASLHSHTQRITIMGILEQGDTPINVRVRVTKDGMSGTVASEFVIKKGAGYAHNRIEIAQPIAFDEVTGFAKIISEIVTGEKTFFIRETYNFRTDSGIDIALVRAQKHAYVEFEKLCSKEDESIIKEEVLSFMRRHSFQELHESASQDLFRRLDEHDDVVFTDYSEISEMYEGLLYQLTDSLDS</sequence>
<comment type="caution">
    <text evidence="1">The sequence shown here is derived from an EMBL/GenBank/DDBJ whole genome shotgun (WGS) entry which is preliminary data.</text>
</comment>
<protein>
    <submittedName>
        <fullName evidence="1">Uncharacterized protein</fullName>
    </submittedName>
</protein>
<name>A0A955RWM9_UNCKA</name>
<organism evidence="1 2">
    <name type="scientific">candidate division WWE3 bacterium</name>
    <dbReference type="NCBI Taxonomy" id="2053526"/>
    <lineage>
        <taxon>Bacteria</taxon>
        <taxon>Katanobacteria</taxon>
    </lineage>
</organism>
<dbReference type="EMBL" id="JAGQKY010000243">
    <property type="protein sequence ID" value="MCA9398019.1"/>
    <property type="molecule type" value="Genomic_DNA"/>
</dbReference>
<evidence type="ECO:0000313" key="1">
    <source>
        <dbReference type="EMBL" id="MCA9398019.1"/>
    </source>
</evidence>
<proteinExistence type="predicted"/>
<reference evidence="1" key="2">
    <citation type="journal article" date="2021" name="Microbiome">
        <title>Successional dynamics and alternative stable states in a saline activated sludge microbial community over 9 years.</title>
        <authorList>
            <person name="Wang Y."/>
            <person name="Ye J."/>
            <person name="Ju F."/>
            <person name="Liu L."/>
            <person name="Boyd J.A."/>
            <person name="Deng Y."/>
            <person name="Parks D.H."/>
            <person name="Jiang X."/>
            <person name="Yin X."/>
            <person name="Woodcroft B.J."/>
            <person name="Tyson G.W."/>
            <person name="Hugenholtz P."/>
            <person name="Polz M.F."/>
            <person name="Zhang T."/>
        </authorList>
    </citation>
    <scope>NUCLEOTIDE SEQUENCE</scope>
    <source>
        <strain evidence="1">HKST-UBA02</strain>
    </source>
</reference>
<gene>
    <name evidence="1" type="ORF">KC573_04270</name>
</gene>
<reference evidence="1" key="1">
    <citation type="submission" date="2020-04" db="EMBL/GenBank/DDBJ databases">
        <authorList>
            <person name="Zhang T."/>
        </authorList>
    </citation>
    <scope>NUCLEOTIDE SEQUENCE</scope>
    <source>
        <strain evidence="1">HKST-UBA02</strain>
    </source>
</reference>
<accession>A0A955RWM9</accession>
<dbReference type="AlphaFoldDB" id="A0A955RWM9"/>
<feature type="non-terminal residue" evidence="1">
    <location>
        <position position="1"/>
    </location>
</feature>